<keyword evidence="6 10" id="KW-0573">Peptidoglycan synthesis</keyword>
<dbReference type="GO" id="GO:0051301">
    <property type="term" value="P:cell division"/>
    <property type="evidence" value="ECO:0007669"/>
    <property type="project" value="UniProtKB-KW"/>
</dbReference>
<feature type="domain" description="Glycosyl transferase family 28 C-terminal" evidence="12">
    <location>
        <begin position="186"/>
        <end position="345"/>
    </location>
</feature>
<comment type="similarity">
    <text evidence="10">Belongs to the glycosyltransferase 28 family. MurG subfamily.</text>
</comment>
<comment type="catalytic activity">
    <reaction evidence="10">
        <text>di-trans,octa-cis-undecaprenyl diphospho-N-acetyl-alpha-D-muramoyl-L-alanyl-D-glutamyl-meso-2,6-diaminopimeloyl-D-alanyl-D-alanine + UDP-N-acetyl-alpha-D-glucosamine = di-trans,octa-cis-undecaprenyl diphospho-[N-acetyl-alpha-D-glucosaminyl-(1-&gt;4)]-N-acetyl-alpha-D-muramoyl-L-alanyl-D-glutamyl-meso-2,6-diaminopimeloyl-D-alanyl-D-alanine + UDP + H(+)</text>
        <dbReference type="Rhea" id="RHEA:31227"/>
        <dbReference type="ChEBI" id="CHEBI:15378"/>
        <dbReference type="ChEBI" id="CHEBI:57705"/>
        <dbReference type="ChEBI" id="CHEBI:58223"/>
        <dbReference type="ChEBI" id="CHEBI:61387"/>
        <dbReference type="ChEBI" id="CHEBI:61388"/>
        <dbReference type="EC" id="2.4.1.227"/>
    </reaction>
</comment>
<evidence type="ECO:0000256" key="2">
    <source>
        <dbReference type="ARBA" id="ARBA00022618"/>
    </source>
</evidence>
<feature type="binding site" evidence="10">
    <location>
        <position position="291"/>
    </location>
    <ligand>
        <name>UDP-N-acetyl-alpha-D-glucosamine</name>
        <dbReference type="ChEBI" id="CHEBI:57705"/>
    </ligand>
</feature>
<feature type="binding site" evidence="10">
    <location>
        <position position="126"/>
    </location>
    <ligand>
        <name>UDP-N-acetyl-alpha-D-glucosamine</name>
        <dbReference type="ChEBI" id="CHEBI:57705"/>
    </ligand>
</feature>
<dbReference type="PANTHER" id="PTHR21015">
    <property type="entry name" value="UDP-N-ACETYLGLUCOSAMINE--N-ACETYLMURAMYL-(PENTAPEPTIDE) PYROPHOSPHORYL-UNDECAPRENOL N-ACETYLGLUCOSAMINE TRANSFERASE 1"/>
    <property type="match status" value="1"/>
</dbReference>
<dbReference type="GO" id="GO:0071555">
    <property type="term" value="P:cell wall organization"/>
    <property type="evidence" value="ECO:0007669"/>
    <property type="project" value="UniProtKB-KW"/>
</dbReference>
<dbReference type="HAMAP" id="MF_00033">
    <property type="entry name" value="MurG"/>
    <property type="match status" value="1"/>
</dbReference>
<evidence type="ECO:0000313" key="14">
    <source>
        <dbReference type="Proteomes" id="UP000074119"/>
    </source>
</evidence>
<dbReference type="PANTHER" id="PTHR21015:SF22">
    <property type="entry name" value="GLYCOSYLTRANSFERASE"/>
    <property type="match status" value="1"/>
</dbReference>
<organism evidence="13 14">
    <name type="scientific">Zhongshania aliphaticivorans</name>
    <dbReference type="NCBI Taxonomy" id="1470434"/>
    <lineage>
        <taxon>Bacteria</taxon>
        <taxon>Pseudomonadati</taxon>
        <taxon>Pseudomonadota</taxon>
        <taxon>Gammaproteobacteria</taxon>
        <taxon>Cellvibrionales</taxon>
        <taxon>Spongiibacteraceae</taxon>
        <taxon>Zhongshania</taxon>
    </lineage>
</organism>
<keyword evidence="4 10" id="KW-0808">Transferase</keyword>
<proteinExistence type="inferred from homology"/>
<keyword evidence="7 10" id="KW-0472">Membrane</keyword>
<evidence type="ECO:0000256" key="4">
    <source>
        <dbReference type="ARBA" id="ARBA00022679"/>
    </source>
</evidence>
<dbReference type="KEGG" id="zal:AZF00_14560"/>
<reference evidence="13 14" key="1">
    <citation type="submission" date="2015-12" db="EMBL/GenBank/DDBJ databases">
        <authorList>
            <person name="Shamseldin A."/>
            <person name="Moawad H."/>
            <person name="Abd El-Rahim W.M."/>
            <person name="Sadowsky M.J."/>
        </authorList>
    </citation>
    <scope>NUCLEOTIDE SEQUENCE [LARGE SCALE GENOMIC DNA]</scope>
    <source>
        <strain evidence="13 14">SM2</strain>
    </source>
</reference>
<dbReference type="AlphaFoldDB" id="A0A127M8A9"/>
<keyword evidence="5 10" id="KW-0133">Cell shape</keyword>
<feature type="binding site" evidence="10">
    <location>
        <position position="164"/>
    </location>
    <ligand>
        <name>UDP-N-acetyl-alpha-D-glucosamine</name>
        <dbReference type="ChEBI" id="CHEBI:57705"/>
    </ligand>
</feature>
<dbReference type="GO" id="GO:0005886">
    <property type="term" value="C:plasma membrane"/>
    <property type="evidence" value="ECO:0007669"/>
    <property type="project" value="UniProtKB-SubCell"/>
</dbReference>
<evidence type="ECO:0000256" key="6">
    <source>
        <dbReference type="ARBA" id="ARBA00022984"/>
    </source>
</evidence>
<feature type="domain" description="Glycosyltransferase family 28 N-terminal" evidence="11">
    <location>
        <begin position="7"/>
        <end position="141"/>
    </location>
</feature>
<keyword evidence="2 10" id="KW-0132">Cell division</keyword>
<dbReference type="GO" id="GO:0009252">
    <property type="term" value="P:peptidoglycan biosynthetic process"/>
    <property type="evidence" value="ECO:0007669"/>
    <property type="project" value="UniProtKB-UniRule"/>
</dbReference>
<dbReference type="Proteomes" id="UP000074119">
    <property type="component" value="Chromosome"/>
</dbReference>
<feature type="binding site" evidence="10">
    <location>
        <begin position="14"/>
        <end position="16"/>
    </location>
    <ligand>
        <name>UDP-N-acetyl-alpha-D-glucosamine</name>
        <dbReference type="ChEBI" id="CHEBI:57705"/>
    </ligand>
</feature>
<dbReference type="STRING" id="1470434.AZF00_14560"/>
<dbReference type="UniPathway" id="UPA00219"/>
<keyword evidence="9 10" id="KW-0961">Cell wall biogenesis/degradation</keyword>
<dbReference type="GO" id="GO:0051991">
    <property type="term" value="F:UDP-N-acetyl-D-glucosamine:N-acetylmuramoyl-L-alanyl-D-glutamyl-meso-2,6-diaminopimelyl-D-alanyl-D-alanine-diphosphoundecaprenol 4-beta-N-acetylglucosaminlytransferase activity"/>
    <property type="evidence" value="ECO:0007669"/>
    <property type="project" value="RHEA"/>
</dbReference>
<dbReference type="RefSeq" id="WP_008251587.1">
    <property type="nucleotide sequence ID" value="NZ_CP014544.1"/>
</dbReference>
<feature type="binding site" evidence="10">
    <location>
        <begin position="265"/>
        <end position="270"/>
    </location>
    <ligand>
        <name>UDP-N-acetyl-alpha-D-glucosamine</name>
        <dbReference type="ChEBI" id="CHEBI:57705"/>
    </ligand>
</feature>
<evidence type="ECO:0000256" key="1">
    <source>
        <dbReference type="ARBA" id="ARBA00022475"/>
    </source>
</evidence>
<dbReference type="InterPro" id="IPR004276">
    <property type="entry name" value="GlycoTrans_28_N"/>
</dbReference>
<evidence type="ECO:0000259" key="12">
    <source>
        <dbReference type="Pfam" id="PF04101"/>
    </source>
</evidence>
<dbReference type="InterPro" id="IPR006009">
    <property type="entry name" value="GlcNAc_MurG"/>
</dbReference>
<evidence type="ECO:0000256" key="7">
    <source>
        <dbReference type="ARBA" id="ARBA00023136"/>
    </source>
</evidence>
<evidence type="ECO:0000256" key="9">
    <source>
        <dbReference type="ARBA" id="ARBA00023316"/>
    </source>
</evidence>
<dbReference type="Pfam" id="PF04101">
    <property type="entry name" value="Glyco_tran_28_C"/>
    <property type="match status" value="1"/>
</dbReference>
<dbReference type="GO" id="GO:0005975">
    <property type="term" value="P:carbohydrate metabolic process"/>
    <property type="evidence" value="ECO:0007669"/>
    <property type="project" value="InterPro"/>
</dbReference>
<feature type="binding site" evidence="10">
    <location>
        <position position="192"/>
    </location>
    <ligand>
        <name>UDP-N-acetyl-alpha-D-glucosamine</name>
        <dbReference type="ChEBI" id="CHEBI:57705"/>
    </ligand>
</feature>
<dbReference type="SUPFAM" id="SSF53756">
    <property type="entry name" value="UDP-Glycosyltransferase/glycogen phosphorylase"/>
    <property type="match status" value="1"/>
</dbReference>
<dbReference type="NCBIfam" id="TIGR01133">
    <property type="entry name" value="murG"/>
    <property type="match status" value="1"/>
</dbReference>
<dbReference type="GO" id="GO:0050511">
    <property type="term" value="F:undecaprenyldiphospho-muramoylpentapeptide beta-N-acetylglucosaminyltransferase activity"/>
    <property type="evidence" value="ECO:0007669"/>
    <property type="project" value="UniProtKB-UniRule"/>
</dbReference>
<dbReference type="CDD" id="cd03785">
    <property type="entry name" value="GT28_MurG"/>
    <property type="match status" value="1"/>
</dbReference>
<evidence type="ECO:0000256" key="8">
    <source>
        <dbReference type="ARBA" id="ARBA00023306"/>
    </source>
</evidence>
<comment type="function">
    <text evidence="10">Cell wall formation. Catalyzes the transfer of a GlcNAc subunit on undecaprenyl-pyrophosphoryl-MurNAc-pentapeptide (lipid intermediate I) to form undecaprenyl-pyrophosphoryl-MurNAc-(pentapeptide)GlcNAc (lipid intermediate II).</text>
</comment>
<dbReference type="Pfam" id="PF03033">
    <property type="entry name" value="Glyco_transf_28"/>
    <property type="match status" value="1"/>
</dbReference>
<keyword evidence="8 10" id="KW-0131">Cell cycle</keyword>
<keyword evidence="1 10" id="KW-1003">Cell membrane</keyword>
<keyword evidence="3 10" id="KW-0328">Glycosyltransferase</keyword>
<accession>A0A127M8A9</accession>
<protein>
    <recommendedName>
        <fullName evidence="10">UDP-N-acetylglucosamine--N-acetylmuramyl-(pentapeptide) pyrophosphoryl-undecaprenol N-acetylglucosamine transferase</fullName>
        <ecNumber evidence="10">2.4.1.227</ecNumber>
    </recommendedName>
    <alternativeName>
        <fullName evidence="10">Undecaprenyl-PP-MurNAc-pentapeptide-UDPGlcNAc GlcNAc transferase</fullName>
    </alternativeName>
</protein>
<evidence type="ECO:0000256" key="10">
    <source>
        <dbReference type="HAMAP-Rule" id="MF_00033"/>
    </source>
</evidence>
<gene>
    <name evidence="10 13" type="primary">murG</name>
    <name evidence="13" type="ORF">AZF00_14560</name>
</gene>
<dbReference type="EC" id="2.4.1.227" evidence="10"/>
<evidence type="ECO:0000256" key="3">
    <source>
        <dbReference type="ARBA" id="ARBA00022676"/>
    </source>
</evidence>
<feature type="binding site" evidence="10">
    <location>
        <position position="246"/>
    </location>
    <ligand>
        <name>UDP-N-acetyl-alpha-D-glucosamine</name>
        <dbReference type="ChEBI" id="CHEBI:57705"/>
    </ligand>
</feature>
<dbReference type="EMBL" id="CP014544">
    <property type="protein sequence ID" value="AMO69451.1"/>
    <property type="molecule type" value="Genomic_DNA"/>
</dbReference>
<dbReference type="GO" id="GO:0008360">
    <property type="term" value="P:regulation of cell shape"/>
    <property type="evidence" value="ECO:0007669"/>
    <property type="project" value="UniProtKB-KW"/>
</dbReference>
<name>A0A127M8A9_9GAMM</name>
<dbReference type="Gene3D" id="3.40.50.2000">
    <property type="entry name" value="Glycogen Phosphorylase B"/>
    <property type="match status" value="2"/>
</dbReference>
<evidence type="ECO:0000256" key="5">
    <source>
        <dbReference type="ARBA" id="ARBA00022960"/>
    </source>
</evidence>
<sequence length="361" mass="38189">MAAEQTVLMMAGGTGGHVFPALAVASALAERNVNVHWLGTAAGIEARLVPAAGLPLHCLNMAGVRGKNPLFRLLAIAKAMLAVVQSMRLIMKLKPFCVVGMGGYASGPGGLAAKLLGVPVLIQEQNAVAGTTNRLLAKIARLCLTGYPIALGGERNRYIGNPVRREIAELAPPAARWAERSDNLRVLVLGGSLGAKPINDVVLATWQKLSEAQRPTLWHQTGRAHEEQVQQAYQNAGIAARAEAFIEDMAAAYSWADVVICRAGALTVAELAAAGVPALLVPLPHAIDDHQRANAQWFVDGGAGEIIDQSVFNADVLCKWLESDSANRESLLNSAEAARRLAKIDAADVAANYCMEFANES</sequence>
<evidence type="ECO:0000259" key="11">
    <source>
        <dbReference type="Pfam" id="PF03033"/>
    </source>
</evidence>
<evidence type="ECO:0000313" key="13">
    <source>
        <dbReference type="EMBL" id="AMO69451.1"/>
    </source>
</evidence>
<comment type="pathway">
    <text evidence="10">Cell wall biogenesis; peptidoglycan biosynthesis.</text>
</comment>
<comment type="subcellular location">
    <subcellularLocation>
        <location evidence="10">Cell membrane</location>
        <topology evidence="10">Peripheral membrane protein</topology>
        <orientation evidence="10">Cytoplasmic side</orientation>
    </subcellularLocation>
</comment>
<dbReference type="InterPro" id="IPR007235">
    <property type="entry name" value="Glyco_trans_28_C"/>
</dbReference>